<sequence>MPSKPIIVIIPGAFHRPSHYNDVINPLQSRGYTVISIPLAVCGDDGVSPDATPADDVKILYAALLPLLDAGKEAVIVAHSYGSTPATAAIKSQTKAERRARGLKGGIVGAIWIAGFSFPVPGKNIRGEDGDMPLRPNRVLEDGLVSVTEGAKAEFYNDVEPAKADAAFASLCRFQSWRSMNTPPAFIEAEITVPKWYILCEKDQTVLPAVQESMASVGKFDRVIRLASGHAPFLSVPEEVVGVVEDFCRNVLE</sequence>
<dbReference type="Pfam" id="PF12697">
    <property type="entry name" value="Abhydrolase_6"/>
    <property type="match status" value="1"/>
</dbReference>
<keyword evidence="3" id="KW-1185">Reference proteome</keyword>
<reference evidence="2" key="1">
    <citation type="submission" date="2023-06" db="EMBL/GenBank/DDBJ databases">
        <title>Genome-scale phylogeny and comparative genomics of the fungal order Sordariales.</title>
        <authorList>
            <consortium name="Lawrence Berkeley National Laboratory"/>
            <person name="Hensen N."/>
            <person name="Bonometti L."/>
            <person name="Westerberg I."/>
            <person name="Brannstrom I.O."/>
            <person name="Guillou S."/>
            <person name="Cros-Aarteil S."/>
            <person name="Calhoun S."/>
            <person name="Haridas S."/>
            <person name="Kuo A."/>
            <person name="Mondo S."/>
            <person name="Pangilinan J."/>
            <person name="Riley R."/>
            <person name="Labutti K."/>
            <person name="Andreopoulos B."/>
            <person name="Lipzen A."/>
            <person name="Chen C."/>
            <person name="Yanf M."/>
            <person name="Daum C."/>
            <person name="Ng V."/>
            <person name="Clum A."/>
            <person name="Steindorff A."/>
            <person name="Ohm R."/>
            <person name="Martin F."/>
            <person name="Silar P."/>
            <person name="Natvig D."/>
            <person name="Lalanne C."/>
            <person name="Gautier V."/>
            <person name="Ament-Velasquez S.L."/>
            <person name="Kruys A."/>
            <person name="Hutchinson M.I."/>
            <person name="Powell A.J."/>
            <person name="Barry K."/>
            <person name="Miller A.N."/>
            <person name="Grigoriev I.V."/>
            <person name="Debuchy R."/>
            <person name="Gladieux P."/>
            <person name="Thoren M.H."/>
            <person name="Johannesson H."/>
        </authorList>
    </citation>
    <scope>NUCLEOTIDE SEQUENCE</scope>
    <source>
        <strain evidence="2">PSN4</strain>
    </source>
</reference>
<comment type="caution">
    <text evidence="2">The sequence shown here is derived from an EMBL/GenBank/DDBJ whole genome shotgun (WGS) entry which is preliminary data.</text>
</comment>
<name>A0AAJ0FD00_9PEZI</name>
<dbReference type="InterPro" id="IPR052897">
    <property type="entry name" value="Sec-Metab_Biosynth_Hydrolase"/>
</dbReference>
<organism evidence="2 3">
    <name type="scientific">Echria macrotheca</name>
    <dbReference type="NCBI Taxonomy" id="438768"/>
    <lineage>
        <taxon>Eukaryota</taxon>
        <taxon>Fungi</taxon>
        <taxon>Dikarya</taxon>
        <taxon>Ascomycota</taxon>
        <taxon>Pezizomycotina</taxon>
        <taxon>Sordariomycetes</taxon>
        <taxon>Sordariomycetidae</taxon>
        <taxon>Sordariales</taxon>
        <taxon>Schizotheciaceae</taxon>
        <taxon>Echria</taxon>
    </lineage>
</organism>
<dbReference type="GO" id="GO:0016787">
    <property type="term" value="F:hydrolase activity"/>
    <property type="evidence" value="ECO:0007669"/>
    <property type="project" value="UniProtKB-KW"/>
</dbReference>
<dbReference type="PANTHER" id="PTHR37017:SF11">
    <property type="entry name" value="ESTERASE_LIPASE_THIOESTERASE DOMAIN-CONTAINING PROTEIN"/>
    <property type="match status" value="1"/>
</dbReference>
<feature type="domain" description="AB hydrolase-1" evidence="1">
    <location>
        <begin position="7"/>
        <end position="241"/>
    </location>
</feature>
<dbReference type="AlphaFoldDB" id="A0AAJ0FD00"/>
<proteinExistence type="predicted"/>
<gene>
    <name evidence="2" type="ORF">QBC47DRAFT_377367</name>
</gene>
<protein>
    <submittedName>
        <fullName evidence="2">Alpha/beta hydrolase fold-1</fullName>
    </submittedName>
</protein>
<dbReference type="SUPFAM" id="SSF53474">
    <property type="entry name" value="alpha/beta-Hydrolases"/>
    <property type="match status" value="1"/>
</dbReference>
<accession>A0AAJ0FD00</accession>
<evidence type="ECO:0000313" key="3">
    <source>
        <dbReference type="Proteomes" id="UP001239445"/>
    </source>
</evidence>
<evidence type="ECO:0000313" key="2">
    <source>
        <dbReference type="EMBL" id="KAK1756660.1"/>
    </source>
</evidence>
<dbReference type="InterPro" id="IPR000073">
    <property type="entry name" value="AB_hydrolase_1"/>
</dbReference>
<evidence type="ECO:0000259" key="1">
    <source>
        <dbReference type="Pfam" id="PF12697"/>
    </source>
</evidence>
<dbReference type="InterPro" id="IPR029058">
    <property type="entry name" value="AB_hydrolase_fold"/>
</dbReference>
<dbReference type="PANTHER" id="PTHR37017">
    <property type="entry name" value="AB HYDROLASE-1 DOMAIN-CONTAINING PROTEIN-RELATED"/>
    <property type="match status" value="1"/>
</dbReference>
<dbReference type="EMBL" id="MU839831">
    <property type="protein sequence ID" value="KAK1756660.1"/>
    <property type="molecule type" value="Genomic_DNA"/>
</dbReference>
<dbReference type="Proteomes" id="UP001239445">
    <property type="component" value="Unassembled WGS sequence"/>
</dbReference>
<dbReference type="Gene3D" id="3.40.50.1820">
    <property type="entry name" value="alpha/beta hydrolase"/>
    <property type="match status" value="1"/>
</dbReference>
<keyword evidence="2" id="KW-0378">Hydrolase</keyword>